<accession>A0A4V1ALN2</accession>
<keyword evidence="3" id="KW-1185">Reference proteome</keyword>
<dbReference type="Gene3D" id="3.40.50.720">
    <property type="entry name" value="NAD(P)-binding Rossmann-like Domain"/>
    <property type="match status" value="1"/>
</dbReference>
<dbReference type="KEGG" id="lji:ELX58_03345"/>
<dbReference type="OrthoDB" id="152510at2"/>
<dbReference type="Pfam" id="PF13460">
    <property type="entry name" value="NAD_binding_10"/>
    <property type="match status" value="1"/>
</dbReference>
<dbReference type="PANTHER" id="PTHR47129">
    <property type="entry name" value="QUINONE OXIDOREDUCTASE 2"/>
    <property type="match status" value="1"/>
</dbReference>
<dbReference type="Gene3D" id="3.90.25.10">
    <property type="entry name" value="UDP-galactose 4-epimerase, domain 1"/>
    <property type="match status" value="1"/>
</dbReference>
<gene>
    <name evidence="2" type="ORF">ELX58_03345</name>
</gene>
<dbReference type="SUPFAM" id="SSF51735">
    <property type="entry name" value="NAD(P)-binding Rossmann-fold domains"/>
    <property type="match status" value="1"/>
</dbReference>
<dbReference type="AlphaFoldDB" id="A0A4V1ALN2"/>
<sequence>MKYAISAATGHLGRLAVQDLEKLVGKDNVVALARNVEKGKKVLPAGTTVRPGDYDDKAQLTKSLQSVDKLLMISSMPGGKVSRVQQHQNMIDAAKAAGVKYIAYTSFPHADQTKSAFAADHRQTEKNLKNSGLKYSFIRDNWYLRDDAMLIKAAAQGQPLMYSAGDGKVGWAPEFEYAMGAAKVLASDNPKPVYEFAGKSRSYADLAKVVAKVIGKPVKAMPVSDDQFKQVLKKAGMNDMIAGFVVSTQQLIRAGELTENSDDLEKVLGHPLMPLTEAIKKMLK</sequence>
<dbReference type="InterPro" id="IPR036291">
    <property type="entry name" value="NAD(P)-bd_dom_sf"/>
</dbReference>
<reference evidence="3" key="1">
    <citation type="submission" date="2018-12" db="EMBL/GenBank/DDBJ databases">
        <title>A new species of lactobacillus.</title>
        <authorList>
            <person name="Jian Y."/>
            <person name="Xin L."/>
            <person name="Hong Z.J."/>
            <person name="Ming L.Z."/>
            <person name="Hong X.Z."/>
        </authorList>
    </citation>
    <scope>NUCLEOTIDE SEQUENCE [LARGE SCALE GENOMIC DNA]</scope>
    <source>
        <strain evidence="3">HSLZ-75</strain>
    </source>
</reference>
<evidence type="ECO:0000259" key="1">
    <source>
        <dbReference type="Pfam" id="PF13460"/>
    </source>
</evidence>
<dbReference type="RefSeq" id="WP_133441750.1">
    <property type="nucleotide sequence ID" value="NZ_CP034726.1"/>
</dbReference>
<dbReference type="Proteomes" id="UP000294321">
    <property type="component" value="Chromosome"/>
</dbReference>
<dbReference type="InterPro" id="IPR016040">
    <property type="entry name" value="NAD(P)-bd_dom"/>
</dbReference>
<evidence type="ECO:0000313" key="3">
    <source>
        <dbReference type="Proteomes" id="UP000294321"/>
    </source>
</evidence>
<protein>
    <submittedName>
        <fullName evidence="2">SDR family oxidoreductase</fullName>
    </submittedName>
</protein>
<dbReference type="InterPro" id="IPR052718">
    <property type="entry name" value="NmrA-type_oxidoreductase"/>
</dbReference>
<feature type="domain" description="NAD(P)-binding" evidence="1">
    <location>
        <begin position="8"/>
        <end position="159"/>
    </location>
</feature>
<dbReference type="EMBL" id="CP034726">
    <property type="protein sequence ID" value="QBP18189.1"/>
    <property type="molecule type" value="Genomic_DNA"/>
</dbReference>
<name>A0A4V1ALN2_9LACO</name>
<proteinExistence type="predicted"/>
<dbReference type="CDD" id="cd05269">
    <property type="entry name" value="TMR_SDR_a"/>
    <property type="match status" value="1"/>
</dbReference>
<organism evidence="2 3">
    <name type="scientific">Acetilactobacillus jinshanensis</name>
    <dbReference type="NCBI Taxonomy" id="1720083"/>
    <lineage>
        <taxon>Bacteria</taxon>
        <taxon>Bacillati</taxon>
        <taxon>Bacillota</taxon>
        <taxon>Bacilli</taxon>
        <taxon>Lactobacillales</taxon>
        <taxon>Lactobacillaceae</taxon>
        <taxon>Acetilactobacillus</taxon>
    </lineage>
</organism>
<dbReference type="PANTHER" id="PTHR47129:SF1">
    <property type="entry name" value="NMRA-LIKE DOMAIN-CONTAINING PROTEIN"/>
    <property type="match status" value="1"/>
</dbReference>
<evidence type="ECO:0000313" key="2">
    <source>
        <dbReference type="EMBL" id="QBP18189.1"/>
    </source>
</evidence>